<name>A0A117UX53_9SPHN</name>
<dbReference type="STRING" id="1117702.AQZ52_04290"/>
<feature type="signal peptide" evidence="1">
    <location>
        <begin position="1"/>
        <end position="30"/>
    </location>
</feature>
<dbReference type="InterPro" id="IPR022028">
    <property type="entry name" value="DUF3604"/>
</dbReference>
<proteinExistence type="predicted"/>
<dbReference type="EMBL" id="LLZS01000003">
    <property type="protein sequence ID" value="KUR72475.1"/>
    <property type="molecule type" value="Genomic_DNA"/>
</dbReference>
<evidence type="ECO:0000313" key="2">
    <source>
        <dbReference type="EMBL" id="KUR72475.1"/>
    </source>
</evidence>
<dbReference type="AlphaFoldDB" id="A0A117UX53"/>
<reference evidence="2 3" key="1">
    <citation type="submission" date="2015-10" db="EMBL/GenBank/DDBJ databases">
        <title>Draft genome sequence of Novosphingobium fuchskuhlense DSM 25065 isolated from a surface water sample of the southwest basin of Lake Grosse Fuchskuhle.</title>
        <authorList>
            <person name="Ruckert C."/>
            <person name="Winkler A."/>
            <person name="Glaeser J."/>
            <person name="Grossart H.-P."/>
            <person name="Kalinowski J."/>
            <person name="Glaeser S."/>
        </authorList>
    </citation>
    <scope>NUCLEOTIDE SEQUENCE [LARGE SCALE GENOMIC DNA]</scope>
    <source>
        <strain evidence="2 3">FNE08-7</strain>
    </source>
</reference>
<dbReference type="OrthoDB" id="543560at2"/>
<evidence type="ECO:0000256" key="1">
    <source>
        <dbReference type="SAM" id="SignalP"/>
    </source>
</evidence>
<dbReference type="Proteomes" id="UP000058012">
    <property type="component" value="Unassembled WGS sequence"/>
</dbReference>
<sequence length="628" mass="68072">MTKRTKWLFGAALGLPLAYHVLIGFGAADAAEPVSAAPVTNPSGPVPTFADKEAFFGDLHLHTTNSFDAYVLMGTRTTPDDAYRFASGQTIDYLGQPIRRSFPLDFEAITDHSENLGVFNQLDDPQSAFSLSEVGKLARKGGVEAFLKIVKLITDGVRLGDNAAAVSASTWRREKDTANHFYQPGKFTTFIAYEWTSMPGGQNLHRNVIFKGSDAPAPFTSIDSKDPKDLWTWLSKIRTQGFEAIAIPHNGNASNGLMYDWTSLDGKPIDEAYAQLRAANEPLSEVSQNKGTSETHPALSANDEFANYELFDKLLIGTQPSKPAGSYWRDALGRGLVLQQKLGVNPYKDGAEGSSDLHGGLQVTTAQEYGGIAGANLGGGRFNRETAEQALGLKPSGLSAGLNPVILSPGALTGVWAESNTREAIYDAFRRKETYATSGSRLKVRFFGGWDFASSFVAKPGWVHEAYRLGVPMGGDLPTAAAGRAPSFVVQAVKDPLSGNLDRVQVVKVYVENGKQQEKIFDVAWSGTRKIDPATGKLPAVGSTVDLTTGKWDNSIGAAELTTVWTDPTFKADQPAAYYVRVLEIPTPRWSTLRALEFGLPLPKEVAPTIQQRAWSSPIWYTPARSRS</sequence>
<accession>A0A117UX53</accession>
<protein>
    <recommendedName>
        <fullName evidence="4">DUF3604 domain-containing protein</fullName>
    </recommendedName>
</protein>
<comment type="caution">
    <text evidence="2">The sequence shown here is derived from an EMBL/GenBank/DDBJ whole genome shotgun (WGS) entry which is preliminary data.</text>
</comment>
<keyword evidence="1" id="KW-0732">Signal</keyword>
<organism evidence="2 3">
    <name type="scientific">Novosphingobium fuchskuhlense</name>
    <dbReference type="NCBI Taxonomy" id="1117702"/>
    <lineage>
        <taxon>Bacteria</taxon>
        <taxon>Pseudomonadati</taxon>
        <taxon>Pseudomonadota</taxon>
        <taxon>Alphaproteobacteria</taxon>
        <taxon>Sphingomonadales</taxon>
        <taxon>Sphingomonadaceae</taxon>
        <taxon>Novosphingobium</taxon>
    </lineage>
</organism>
<feature type="chain" id="PRO_5007157060" description="DUF3604 domain-containing protein" evidence="1">
    <location>
        <begin position="31"/>
        <end position="628"/>
    </location>
</feature>
<keyword evidence="3" id="KW-1185">Reference proteome</keyword>
<dbReference type="Pfam" id="PF12228">
    <property type="entry name" value="DUF3604"/>
    <property type="match status" value="1"/>
</dbReference>
<evidence type="ECO:0000313" key="3">
    <source>
        <dbReference type="Proteomes" id="UP000058012"/>
    </source>
</evidence>
<evidence type="ECO:0008006" key="4">
    <source>
        <dbReference type="Google" id="ProtNLM"/>
    </source>
</evidence>
<dbReference type="Gene3D" id="3.20.20.140">
    <property type="entry name" value="Metal-dependent hydrolases"/>
    <property type="match status" value="1"/>
</dbReference>
<gene>
    <name evidence="2" type="ORF">AQZ52_04290</name>
</gene>
<dbReference type="RefSeq" id="WP_067906681.1">
    <property type="nucleotide sequence ID" value="NZ_KQ954244.1"/>
</dbReference>